<comment type="caution">
    <text evidence="1">The sequence shown here is derived from an EMBL/GenBank/DDBJ whole genome shotgun (WGS) entry which is preliminary data.</text>
</comment>
<reference evidence="1" key="1">
    <citation type="submission" date="2020-08" db="EMBL/GenBank/DDBJ databases">
        <title>Multicomponent nature underlies the extraordinary mechanical properties of spider dragline silk.</title>
        <authorList>
            <person name="Kono N."/>
            <person name="Nakamura H."/>
            <person name="Mori M."/>
            <person name="Yoshida Y."/>
            <person name="Ohtoshi R."/>
            <person name="Malay A.D."/>
            <person name="Moran D.A.P."/>
            <person name="Tomita M."/>
            <person name="Numata K."/>
            <person name="Arakawa K."/>
        </authorList>
    </citation>
    <scope>NUCLEOTIDE SEQUENCE</scope>
</reference>
<proteinExistence type="predicted"/>
<name>A0A8X6QJX9_NEPPI</name>
<protein>
    <submittedName>
        <fullName evidence="1">Uncharacterized protein</fullName>
    </submittedName>
</protein>
<accession>A0A8X6QJX9</accession>
<dbReference type="AlphaFoldDB" id="A0A8X6QJX9"/>
<gene>
    <name evidence="1" type="ORF">NPIL_620151</name>
</gene>
<sequence>MDEQWIYIGKFNKNLKKQNKSGNIRWPNLKDTLEKQIKEQQGKRMKILTLKIGLQAKFMVYQKNINDFKGVLCWCSKFMPRKEKKCAYQNSQARVNNGLSG</sequence>
<dbReference type="Proteomes" id="UP000887013">
    <property type="component" value="Unassembled WGS sequence"/>
</dbReference>
<evidence type="ECO:0000313" key="1">
    <source>
        <dbReference type="EMBL" id="GFU30793.1"/>
    </source>
</evidence>
<keyword evidence="2" id="KW-1185">Reference proteome</keyword>
<dbReference type="EMBL" id="BMAW01129528">
    <property type="protein sequence ID" value="GFU30793.1"/>
    <property type="molecule type" value="Genomic_DNA"/>
</dbReference>
<evidence type="ECO:0000313" key="2">
    <source>
        <dbReference type="Proteomes" id="UP000887013"/>
    </source>
</evidence>
<organism evidence="1 2">
    <name type="scientific">Nephila pilipes</name>
    <name type="common">Giant wood spider</name>
    <name type="synonym">Nephila maculata</name>
    <dbReference type="NCBI Taxonomy" id="299642"/>
    <lineage>
        <taxon>Eukaryota</taxon>
        <taxon>Metazoa</taxon>
        <taxon>Ecdysozoa</taxon>
        <taxon>Arthropoda</taxon>
        <taxon>Chelicerata</taxon>
        <taxon>Arachnida</taxon>
        <taxon>Araneae</taxon>
        <taxon>Araneomorphae</taxon>
        <taxon>Entelegynae</taxon>
        <taxon>Araneoidea</taxon>
        <taxon>Nephilidae</taxon>
        <taxon>Nephila</taxon>
    </lineage>
</organism>